<accession>A0A316DX61</accession>
<gene>
    <name evidence="2" type="ORF">LV89_03483</name>
</gene>
<comment type="caution">
    <text evidence="2">The sequence shown here is derived from an EMBL/GenBank/DDBJ whole genome shotgun (WGS) entry which is preliminary data.</text>
</comment>
<proteinExistence type="predicted"/>
<evidence type="ECO:0000313" key="2">
    <source>
        <dbReference type="EMBL" id="PWK22098.1"/>
    </source>
</evidence>
<name>A0A316DX61_9BACT</name>
<keyword evidence="1" id="KW-0812">Transmembrane</keyword>
<dbReference type="AlphaFoldDB" id="A0A316DX61"/>
<protein>
    <submittedName>
        <fullName evidence="2">Uncharacterized protein</fullName>
    </submittedName>
</protein>
<dbReference type="EMBL" id="QGGO01000021">
    <property type="protein sequence ID" value="PWK22098.1"/>
    <property type="molecule type" value="Genomic_DNA"/>
</dbReference>
<dbReference type="OrthoDB" id="960535at2"/>
<evidence type="ECO:0000313" key="3">
    <source>
        <dbReference type="Proteomes" id="UP000245489"/>
    </source>
</evidence>
<dbReference type="Proteomes" id="UP000245489">
    <property type="component" value="Unassembled WGS sequence"/>
</dbReference>
<reference evidence="2 3" key="1">
    <citation type="submission" date="2018-05" db="EMBL/GenBank/DDBJ databases">
        <title>Genomic Encyclopedia of Archaeal and Bacterial Type Strains, Phase II (KMG-II): from individual species to whole genera.</title>
        <authorList>
            <person name="Goeker M."/>
        </authorList>
    </citation>
    <scope>NUCLEOTIDE SEQUENCE [LARGE SCALE GENOMIC DNA]</scope>
    <source>
        <strain evidence="2 3">DSM 22214</strain>
    </source>
</reference>
<feature type="transmembrane region" description="Helical" evidence="1">
    <location>
        <begin position="49"/>
        <end position="67"/>
    </location>
</feature>
<organism evidence="2 3">
    <name type="scientific">Arcicella aurantiaca</name>
    <dbReference type="NCBI Taxonomy" id="591202"/>
    <lineage>
        <taxon>Bacteria</taxon>
        <taxon>Pseudomonadati</taxon>
        <taxon>Bacteroidota</taxon>
        <taxon>Cytophagia</taxon>
        <taxon>Cytophagales</taxon>
        <taxon>Flectobacillaceae</taxon>
        <taxon>Arcicella</taxon>
    </lineage>
</organism>
<evidence type="ECO:0000256" key="1">
    <source>
        <dbReference type="SAM" id="Phobius"/>
    </source>
</evidence>
<dbReference type="RefSeq" id="WP_109744176.1">
    <property type="nucleotide sequence ID" value="NZ_QGGO01000021.1"/>
</dbReference>
<keyword evidence="1" id="KW-0472">Membrane</keyword>
<sequence length="165" mass="19149">MEQQSPDQNYRRVHKPRAKLKMPLFGNMFGEGGSKPARSRDDTSLYNKITPVIIGIAIVAFGIDYFRTKNDTKRTYRGADEIQAMEFNGKIMRKWYNVIPPNGEIEYVVEIFNDKKEKRIISFKDEKSNLGDFVLPKNTIIKKEGSLDITVKRYFKADTVLTLKY</sequence>
<keyword evidence="1" id="KW-1133">Transmembrane helix</keyword>
<keyword evidence="3" id="KW-1185">Reference proteome</keyword>